<keyword evidence="2" id="KW-0547">Nucleotide-binding</keyword>
<evidence type="ECO:0000256" key="3">
    <source>
        <dbReference type="ARBA" id="ARBA00022777"/>
    </source>
</evidence>
<name>A0A167CVV6_9ASCO</name>
<keyword evidence="13" id="KW-1185">Reference proteome</keyword>
<feature type="region of interest" description="Disordered" evidence="10">
    <location>
        <begin position="380"/>
        <end position="407"/>
    </location>
</feature>
<dbReference type="InterPro" id="IPR011009">
    <property type="entry name" value="Kinase-like_dom_sf"/>
</dbReference>
<comment type="catalytic activity">
    <reaction evidence="8">
        <text>L-threonyl-[protein] + ATP = O-phospho-L-threonyl-[protein] + ADP + H(+)</text>
        <dbReference type="Rhea" id="RHEA:46608"/>
        <dbReference type="Rhea" id="RHEA-COMP:11060"/>
        <dbReference type="Rhea" id="RHEA-COMP:11605"/>
        <dbReference type="ChEBI" id="CHEBI:15378"/>
        <dbReference type="ChEBI" id="CHEBI:30013"/>
        <dbReference type="ChEBI" id="CHEBI:30616"/>
        <dbReference type="ChEBI" id="CHEBI:61977"/>
        <dbReference type="ChEBI" id="CHEBI:456216"/>
        <dbReference type="EC" id="2.7.12.2"/>
    </reaction>
</comment>
<dbReference type="GO" id="GO:0005524">
    <property type="term" value="F:ATP binding"/>
    <property type="evidence" value="ECO:0007669"/>
    <property type="project" value="UniProtKB-KW"/>
</dbReference>
<feature type="region of interest" description="Disordered" evidence="10">
    <location>
        <begin position="1"/>
        <end position="111"/>
    </location>
</feature>
<keyword evidence="3 12" id="KW-0418">Kinase</keyword>
<dbReference type="PANTHER" id="PTHR48013:SF9">
    <property type="entry name" value="DUAL SPECIFICITY MITOGEN-ACTIVATED PROTEIN KINASE KINASE 5"/>
    <property type="match status" value="1"/>
</dbReference>
<feature type="compositionally biased region" description="Low complexity" evidence="10">
    <location>
        <begin position="39"/>
        <end position="63"/>
    </location>
</feature>
<dbReference type="Pfam" id="PF00069">
    <property type="entry name" value="Pkinase"/>
    <property type="match status" value="1"/>
</dbReference>
<evidence type="ECO:0000256" key="6">
    <source>
        <dbReference type="ARBA" id="ARBA00038999"/>
    </source>
</evidence>
<keyword evidence="1" id="KW-0808">Transferase</keyword>
<sequence>MSEYKTTTGSNGPNTGREDQLEAETSVPINMRPSIDVQTVPSSTSSTTGSTGSSSVYVKSTSPLRLETPRTPPFRSKSSPPFSPGSPNSNSSPGPESPVTPNSSSHFRNHDPIPLILSSPLYNDHDDLIPLPFSKSTLSRTSSQRSSHNVHIQPKVSMADVPVDSGLFNLSLPYEPTAPLITYPRVLDISAFGSTYPAQVNNPGGSAEINLLGTGNFCKTVLSQPDPVTGQVFAVKIPKNNAQGALIRHEAAILSLVYEDTSTSIPGIISFYGIVETTLDDVSLTGIAMKVYQQTCQTFLSTFDPFSPSNNINTSSEASSFISFTDPFIGFALWKKWASQLIDGLLFLQSKQIVHCDIKPDNILLDENLNAHIGDFSSAQTDSELNSSTTTATSSIQTSDYNSNSSPTTHKSLSFGAFAMQFSAPELLQPPNSPDLSMPNFSTDAYSLGLTLLNFATGSEPFSSAVKHVTQKLMWARKGAALQACSPEDNLRLTTIRPTLTSFLVTRAPLAEIKASLCSL</sequence>
<feature type="domain" description="Protein kinase" evidence="11">
    <location>
        <begin position="206"/>
        <end position="520"/>
    </location>
</feature>
<reference evidence="12 13" key="1">
    <citation type="submission" date="2016-02" db="EMBL/GenBank/DDBJ databases">
        <title>Complete genome sequence and transcriptome regulation of the pentose utilising yeast Sugiyamaella lignohabitans.</title>
        <authorList>
            <person name="Bellasio M."/>
            <person name="Peymann A."/>
            <person name="Valli M."/>
            <person name="Sipitzky M."/>
            <person name="Graf A."/>
            <person name="Sauer M."/>
            <person name="Marx H."/>
            <person name="Mattanovich D."/>
        </authorList>
    </citation>
    <scope>NUCLEOTIDE SEQUENCE [LARGE SCALE GENOMIC DNA]</scope>
    <source>
        <strain evidence="12 13">CBS 10342</strain>
    </source>
</reference>
<dbReference type="Proteomes" id="UP000189580">
    <property type="component" value="Chromosome a"/>
</dbReference>
<evidence type="ECO:0000256" key="8">
    <source>
        <dbReference type="ARBA" id="ARBA00049299"/>
    </source>
</evidence>
<evidence type="ECO:0000313" key="13">
    <source>
        <dbReference type="Proteomes" id="UP000189580"/>
    </source>
</evidence>
<accession>A0A167CVV6</accession>
<evidence type="ECO:0000256" key="7">
    <source>
        <dbReference type="ARBA" id="ARBA00049014"/>
    </source>
</evidence>
<dbReference type="PANTHER" id="PTHR48013">
    <property type="entry name" value="DUAL SPECIFICITY MITOGEN-ACTIVATED PROTEIN KINASE KINASE 5-RELATED"/>
    <property type="match status" value="1"/>
</dbReference>
<dbReference type="InterPro" id="IPR000719">
    <property type="entry name" value="Prot_kinase_dom"/>
</dbReference>
<evidence type="ECO:0000256" key="5">
    <source>
        <dbReference type="ARBA" id="ARBA00038035"/>
    </source>
</evidence>
<comment type="similarity">
    <text evidence="5">Belongs to the protein kinase superfamily. STE Ser/Thr protein kinase family. MAP kinase kinase subfamily.</text>
</comment>
<organism evidence="12 13">
    <name type="scientific">Sugiyamaella lignohabitans</name>
    <dbReference type="NCBI Taxonomy" id="796027"/>
    <lineage>
        <taxon>Eukaryota</taxon>
        <taxon>Fungi</taxon>
        <taxon>Dikarya</taxon>
        <taxon>Ascomycota</taxon>
        <taxon>Saccharomycotina</taxon>
        <taxon>Dipodascomycetes</taxon>
        <taxon>Dipodascales</taxon>
        <taxon>Trichomonascaceae</taxon>
        <taxon>Sugiyamaella</taxon>
    </lineage>
</organism>
<evidence type="ECO:0000259" key="11">
    <source>
        <dbReference type="PROSITE" id="PS50011"/>
    </source>
</evidence>
<dbReference type="PROSITE" id="PS00108">
    <property type="entry name" value="PROTEIN_KINASE_ST"/>
    <property type="match status" value="1"/>
</dbReference>
<evidence type="ECO:0000256" key="1">
    <source>
        <dbReference type="ARBA" id="ARBA00022679"/>
    </source>
</evidence>
<evidence type="ECO:0000313" key="12">
    <source>
        <dbReference type="EMBL" id="ANB12165.1"/>
    </source>
</evidence>
<keyword evidence="4" id="KW-0067">ATP-binding</keyword>
<protein>
    <recommendedName>
        <fullName evidence="6">mitogen-activated protein kinase kinase</fullName>
        <ecNumber evidence="6">2.7.12.2</ecNumber>
    </recommendedName>
</protein>
<feature type="compositionally biased region" description="Low complexity" evidence="10">
    <location>
        <begin position="73"/>
        <end position="94"/>
    </location>
</feature>
<proteinExistence type="inferred from homology"/>
<dbReference type="OrthoDB" id="1668230at2759"/>
<dbReference type="InterPro" id="IPR008271">
    <property type="entry name" value="Ser/Thr_kinase_AS"/>
</dbReference>
<evidence type="ECO:0000256" key="9">
    <source>
        <dbReference type="ARBA" id="ARBA00051693"/>
    </source>
</evidence>
<gene>
    <name evidence="12" type="primary">PKH3</name>
    <name evidence="12" type="ORF">AWJ20_403</name>
</gene>
<dbReference type="RefSeq" id="XP_018734642.1">
    <property type="nucleotide sequence ID" value="XM_018881079.1"/>
</dbReference>
<dbReference type="AlphaFoldDB" id="A0A167CVV6"/>
<dbReference type="PROSITE" id="PS50011">
    <property type="entry name" value="PROTEIN_KINASE_DOM"/>
    <property type="match status" value="1"/>
</dbReference>
<comment type="catalytic activity">
    <reaction evidence="9">
        <text>L-tyrosyl-[protein] + ATP = O-phospho-L-tyrosyl-[protein] + ADP + H(+)</text>
        <dbReference type="Rhea" id="RHEA:10596"/>
        <dbReference type="Rhea" id="RHEA-COMP:10136"/>
        <dbReference type="Rhea" id="RHEA-COMP:20101"/>
        <dbReference type="ChEBI" id="CHEBI:15378"/>
        <dbReference type="ChEBI" id="CHEBI:30616"/>
        <dbReference type="ChEBI" id="CHEBI:46858"/>
        <dbReference type="ChEBI" id="CHEBI:61978"/>
        <dbReference type="ChEBI" id="CHEBI:456216"/>
        <dbReference type="EC" id="2.7.12.2"/>
    </reaction>
</comment>
<dbReference type="GO" id="GO:0004708">
    <property type="term" value="F:MAP kinase kinase activity"/>
    <property type="evidence" value="ECO:0007669"/>
    <property type="project" value="UniProtKB-EC"/>
</dbReference>
<evidence type="ECO:0000256" key="10">
    <source>
        <dbReference type="SAM" id="MobiDB-lite"/>
    </source>
</evidence>
<dbReference type="SMART" id="SM00220">
    <property type="entry name" value="S_TKc"/>
    <property type="match status" value="1"/>
</dbReference>
<evidence type="ECO:0000256" key="4">
    <source>
        <dbReference type="ARBA" id="ARBA00022840"/>
    </source>
</evidence>
<feature type="compositionally biased region" description="Low complexity" evidence="10">
    <location>
        <begin position="387"/>
        <end position="399"/>
    </location>
</feature>
<dbReference type="Gene3D" id="1.10.510.10">
    <property type="entry name" value="Transferase(Phosphotransferase) domain 1"/>
    <property type="match status" value="1"/>
</dbReference>
<evidence type="ECO:0000256" key="2">
    <source>
        <dbReference type="ARBA" id="ARBA00022741"/>
    </source>
</evidence>
<dbReference type="EC" id="2.7.12.2" evidence="6"/>
<comment type="catalytic activity">
    <reaction evidence="7">
        <text>L-seryl-[protein] + ATP = O-phospho-L-seryl-[protein] + ADP + H(+)</text>
        <dbReference type="Rhea" id="RHEA:17989"/>
        <dbReference type="Rhea" id="RHEA-COMP:9863"/>
        <dbReference type="Rhea" id="RHEA-COMP:11604"/>
        <dbReference type="ChEBI" id="CHEBI:15378"/>
        <dbReference type="ChEBI" id="CHEBI:29999"/>
        <dbReference type="ChEBI" id="CHEBI:30616"/>
        <dbReference type="ChEBI" id="CHEBI:83421"/>
        <dbReference type="ChEBI" id="CHEBI:456216"/>
        <dbReference type="EC" id="2.7.12.2"/>
    </reaction>
</comment>
<dbReference type="EMBL" id="CP014501">
    <property type="protein sequence ID" value="ANB12165.1"/>
    <property type="molecule type" value="Genomic_DNA"/>
</dbReference>
<dbReference type="SUPFAM" id="SSF56112">
    <property type="entry name" value="Protein kinase-like (PK-like)"/>
    <property type="match status" value="1"/>
</dbReference>
<feature type="compositionally biased region" description="Polar residues" evidence="10">
    <location>
        <begin position="1"/>
        <end position="14"/>
    </location>
</feature>
<dbReference type="GeneID" id="30036117"/>
<dbReference type="KEGG" id="slb:AWJ20_403"/>